<keyword evidence="2" id="KW-0479">Metal-binding</keyword>
<feature type="compositionally biased region" description="Polar residues" evidence="7">
    <location>
        <begin position="109"/>
        <end position="126"/>
    </location>
</feature>
<keyword evidence="6" id="KW-0645">Protease</keyword>
<dbReference type="PROSITE" id="PS50235">
    <property type="entry name" value="USP_3"/>
    <property type="match status" value="1"/>
</dbReference>
<evidence type="ECO:0000256" key="7">
    <source>
        <dbReference type="SAM" id="MobiDB-lite"/>
    </source>
</evidence>
<dbReference type="Gene3D" id="3.30.40.10">
    <property type="entry name" value="Zinc/RING finger domain, C3HC4 (zinc finger)"/>
    <property type="match status" value="1"/>
</dbReference>
<name>A0A7R9QC86_9ACAR</name>
<dbReference type="EMBL" id="OC915456">
    <property type="protein sequence ID" value="CAD7640530.1"/>
    <property type="molecule type" value="Genomic_DNA"/>
</dbReference>
<dbReference type="EC" id="3.4.19.12" evidence="6"/>
<keyword evidence="4" id="KW-0862">Zinc</keyword>
<dbReference type="Pfam" id="PF00443">
    <property type="entry name" value="UCH"/>
    <property type="match status" value="1"/>
</dbReference>
<organism evidence="10">
    <name type="scientific">Oppiella nova</name>
    <dbReference type="NCBI Taxonomy" id="334625"/>
    <lineage>
        <taxon>Eukaryota</taxon>
        <taxon>Metazoa</taxon>
        <taxon>Ecdysozoa</taxon>
        <taxon>Arthropoda</taxon>
        <taxon>Chelicerata</taxon>
        <taxon>Arachnida</taxon>
        <taxon>Acari</taxon>
        <taxon>Acariformes</taxon>
        <taxon>Sarcoptiformes</taxon>
        <taxon>Oribatida</taxon>
        <taxon>Brachypylina</taxon>
        <taxon>Oppioidea</taxon>
        <taxon>Oppiidae</taxon>
        <taxon>Oppiella</taxon>
    </lineage>
</organism>
<dbReference type="InterPro" id="IPR028889">
    <property type="entry name" value="USP"/>
</dbReference>
<evidence type="ECO:0000259" key="8">
    <source>
        <dbReference type="PROSITE" id="PS50235"/>
    </source>
</evidence>
<reference evidence="10" key="1">
    <citation type="submission" date="2020-11" db="EMBL/GenBank/DDBJ databases">
        <authorList>
            <person name="Tran Van P."/>
        </authorList>
    </citation>
    <scope>NUCLEOTIDE SEQUENCE</scope>
</reference>
<dbReference type="Proteomes" id="UP000728032">
    <property type="component" value="Unassembled WGS sequence"/>
</dbReference>
<dbReference type="SUPFAM" id="SSF57850">
    <property type="entry name" value="RING/U-box"/>
    <property type="match status" value="1"/>
</dbReference>
<dbReference type="InterPro" id="IPR038765">
    <property type="entry name" value="Papain-like_cys_pep_sf"/>
</dbReference>
<dbReference type="SMART" id="SM00290">
    <property type="entry name" value="ZnF_UBP"/>
    <property type="match status" value="1"/>
</dbReference>
<evidence type="ECO:0000313" key="10">
    <source>
        <dbReference type="EMBL" id="CAD7640530.1"/>
    </source>
</evidence>
<comment type="catalytic activity">
    <reaction evidence="1 6">
        <text>Thiol-dependent hydrolysis of ester, thioester, amide, peptide and isopeptide bonds formed by the C-terminal Gly of ubiquitin (a 76-residue protein attached to proteins as an intracellular targeting signal).</text>
        <dbReference type="EC" id="3.4.19.12"/>
    </reaction>
</comment>
<proteinExistence type="inferred from homology"/>
<dbReference type="InterPro" id="IPR018200">
    <property type="entry name" value="USP_CS"/>
</dbReference>
<evidence type="ECO:0000256" key="1">
    <source>
        <dbReference type="ARBA" id="ARBA00000707"/>
    </source>
</evidence>
<dbReference type="InterPro" id="IPR013083">
    <property type="entry name" value="Znf_RING/FYVE/PHD"/>
</dbReference>
<feature type="domain" description="USP" evidence="8">
    <location>
        <begin position="160"/>
        <end position="513"/>
    </location>
</feature>
<evidence type="ECO:0000259" key="9">
    <source>
        <dbReference type="PROSITE" id="PS50271"/>
    </source>
</evidence>
<keyword evidence="6" id="KW-0833">Ubl conjugation pathway</keyword>
<dbReference type="GO" id="GO:0004843">
    <property type="term" value="F:cysteine-type deubiquitinase activity"/>
    <property type="evidence" value="ECO:0007669"/>
    <property type="project" value="UniProtKB-UniRule"/>
</dbReference>
<accession>A0A7R9QC86</accession>
<dbReference type="OrthoDB" id="21192at2759"/>
<dbReference type="GO" id="GO:0006508">
    <property type="term" value="P:proteolysis"/>
    <property type="evidence" value="ECO:0007669"/>
    <property type="project" value="UniProtKB-KW"/>
</dbReference>
<dbReference type="SUPFAM" id="SSF54001">
    <property type="entry name" value="Cysteine proteinases"/>
    <property type="match status" value="1"/>
</dbReference>
<dbReference type="Pfam" id="PF02148">
    <property type="entry name" value="zf-UBP"/>
    <property type="match status" value="1"/>
</dbReference>
<dbReference type="EMBL" id="CAJPVJ010000631">
    <property type="protein sequence ID" value="CAG2163023.1"/>
    <property type="molecule type" value="Genomic_DNA"/>
</dbReference>
<dbReference type="PANTHER" id="PTHR21646">
    <property type="entry name" value="UBIQUITIN CARBOXYL-TERMINAL HYDROLASE"/>
    <property type="match status" value="1"/>
</dbReference>
<feature type="region of interest" description="Disordered" evidence="7">
    <location>
        <begin position="109"/>
        <end position="151"/>
    </location>
</feature>
<keyword evidence="11" id="KW-1185">Reference proteome</keyword>
<evidence type="ECO:0000256" key="4">
    <source>
        <dbReference type="ARBA" id="ARBA00022833"/>
    </source>
</evidence>
<dbReference type="InterPro" id="IPR050185">
    <property type="entry name" value="Ub_carboxyl-term_hydrolase"/>
</dbReference>
<dbReference type="InterPro" id="IPR001607">
    <property type="entry name" value="Znf_UBP"/>
</dbReference>
<dbReference type="PROSITE" id="PS50271">
    <property type="entry name" value="ZF_UBP"/>
    <property type="match status" value="1"/>
</dbReference>
<dbReference type="PROSITE" id="PS00973">
    <property type="entry name" value="USP_2"/>
    <property type="match status" value="1"/>
</dbReference>
<evidence type="ECO:0000313" key="11">
    <source>
        <dbReference type="Proteomes" id="UP000728032"/>
    </source>
</evidence>
<dbReference type="InterPro" id="IPR001394">
    <property type="entry name" value="Peptidase_C19_UCH"/>
</dbReference>
<dbReference type="Gene3D" id="3.90.70.10">
    <property type="entry name" value="Cysteine proteinases"/>
    <property type="match status" value="1"/>
</dbReference>
<dbReference type="GO" id="GO:0008270">
    <property type="term" value="F:zinc ion binding"/>
    <property type="evidence" value="ECO:0007669"/>
    <property type="project" value="UniProtKB-KW"/>
</dbReference>
<evidence type="ECO:0000256" key="6">
    <source>
        <dbReference type="RuleBase" id="RU366025"/>
    </source>
</evidence>
<keyword evidence="6" id="KW-0378">Hydrolase</keyword>
<dbReference type="PANTHER" id="PTHR21646:SF19">
    <property type="entry name" value="UBIQUITIN CARBOXYL-TERMINAL HYDROLASE 3"/>
    <property type="match status" value="1"/>
</dbReference>
<evidence type="ECO:0000256" key="3">
    <source>
        <dbReference type="ARBA" id="ARBA00022771"/>
    </source>
</evidence>
<gene>
    <name evidence="10" type="ORF">ONB1V03_LOCUS2607</name>
</gene>
<feature type="domain" description="UBP-type" evidence="9">
    <location>
        <begin position="1"/>
        <end position="108"/>
    </location>
</feature>
<evidence type="ECO:0000256" key="2">
    <source>
        <dbReference type="ARBA" id="ARBA00022723"/>
    </source>
</evidence>
<sequence length="522" mass="59326">MDCPHVCQLNGSKLANSSHLKTLCAVQEFECSDCKSKKNSWICVHCGQVGCGRYVCGHAKEHFEQTPGHSLCFDANTFAVFCYLCDEFVVNDTRSRLLQHLRNKFLSNNDPENCRQNQQNAQNVSTGGAVKRKGSHENQQKSNNRKKMKANQRLAKARAAGLRNLGNTCFMNAVLQSLSNIQQFSCYFKQLPALDKHRWNGSRTAIASARRMTDGDVLLAEELRKTMISLWEGSKSAISPESLFAVIWKVVPRFRGYQQQDAHEFLRYMLDRLHTELLGIVPNPTKRHNNTQNLYLLPAGKSTIVTSIFGGVLQNEVTCLVCGTESKKHDPFLDLSLDIPQMCSNMKNGVNNGEETPQSCHLSDCLSSFTELEELAETELYNCPNCKQKQRSTKRFWIRRLPNVLCLHLKRFRWTNFFRTKLDNYIEFPVNGLDMSQYVLSNMHETRGSACGSTFYDLAAVIVHHGNGAASGHYTSYATHEDCWHHFNDSSVTICDEQTVSQSKAYILFYIRRELNLTPFTI</sequence>
<keyword evidence="6" id="KW-0788">Thiol protease</keyword>
<comment type="similarity">
    <text evidence="6">Belongs to the peptidase C19 family.</text>
</comment>
<dbReference type="GO" id="GO:0016579">
    <property type="term" value="P:protein deubiquitination"/>
    <property type="evidence" value="ECO:0007669"/>
    <property type="project" value="InterPro"/>
</dbReference>
<protein>
    <recommendedName>
        <fullName evidence="6">Ubiquitin carboxyl-terminal hydrolase</fullName>
        <ecNumber evidence="6">3.4.19.12</ecNumber>
    </recommendedName>
</protein>
<dbReference type="AlphaFoldDB" id="A0A7R9QC86"/>
<dbReference type="PROSITE" id="PS00972">
    <property type="entry name" value="USP_1"/>
    <property type="match status" value="1"/>
</dbReference>
<keyword evidence="3 5" id="KW-0863">Zinc-finger</keyword>
<evidence type="ECO:0000256" key="5">
    <source>
        <dbReference type="PROSITE-ProRule" id="PRU00502"/>
    </source>
</evidence>